<accession>B7WV91</accession>
<protein>
    <recommendedName>
        <fullName evidence="3">Sce7725 family protein</fullName>
    </recommendedName>
</protein>
<organism evidence="1 2">
    <name type="scientific">Comamonas testosteroni (strain DSM 14576 / KF-1)</name>
    <name type="common">Pseudomonas testosteroni</name>
    <dbReference type="NCBI Taxonomy" id="399795"/>
    <lineage>
        <taxon>Bacteria</taxon>
        <taxon>Pseudomonadati</taxon>
        <taxon>Pseudomonadota</taxon>
        <taxon>Betaproteobacteria</taxon>
        <taxon>Burkholderiales</taxon>
        <taxon>Comamonadaceae</taxon>
        <taxon>Comamonas</taxon>
    </lineage>
</organism>
<dbReference type="EMBL" id="AAUJ02000001">
    <property type="protein sequence ID" value="EED65683.1"/>
    <property type="molecule type" value="Genomic_DNA"/>
</dbReference>
<dbReference type="OrthoDB" id="8910160at2"/>
<evidence type="ECO:0008006" key="3">
    <source>
        <dbReference type="Google" id="ProtNLM"/>
    </source>
</evidence>
<evidence type="ECO:0000313" key="1">
    <source>
        <dbReference type="EMBL" id="EED65683.1"/>
    </source>
</evidence>
<dbReference type="InterPro" id="IPR047727">
    <property type="entry name" value="Sce7725-like"/>
</dbReference>
<dbReference type="NCBIfam" id="NF033831">
    <property type="entry name" value="sce7725_fam"/>
    <property type="match status" value="1"/>
</dbReference>
<proteinExistence type="predicted"/>
<comment type="caution">
    <text evidence="1">The sequence shown here is derived from an EMBL/GenBank/DDBJ whole genome shotgun (WGS) entry which is preliminary data.</text>
</comment>
<evidence type="ECO:0000313" key="2">
    <source>
        <dbReference type="Proteomes" id="UP000003039"/>
    </source>
</evidence>
<name>B7WV91_COMTK</name>
<gene>
    <name evidence="1" type="ORF">CtesDRAFT_PD0629</name>
</gene>
<dbReference type="AlphaFoldDB" id="B7WV91"/>
<sequence>MYFPYFYARQSELLALASMIDDHRSLENLVPVIEPVLAATPRVNKLLRSYSESGNRLGIVLNPDKHELASPHAVKTWLNETIPIVDANPNLLPVLRCVPGVTHQYVDGFLKRFSQREVALAYSSPTLSDVEISDLAARSNVRFHIIQDRKIGQHSFDLLPRNKLVHINDNFNKLSRNADYRAPEFFTDQHRTFRTGGFAGFGDYCSVGRELSVSGGPAAAVAIHAVYKNPNGDIWVEHFVSDDTDRSVGDTAEKFLQAAAKLVAAAIARPREFGQNFALDEFRRHVSSRHFPNLAKNKELQIAHHICLTLDVVNHVL</sequence>
<dbReference type="RefSeq" id="WP_003051733.1">
    <property type="nucleotide sequence ID" value="NZ_AAUJ02000001.1"/>
</dbReference>
<dbReference type="Proteomes" id="UP000003039">
    <property type="component" value="Unassembled WGS sequence"/>
</dbReference>
<dbReference type="eggNOG" id="ENOG502ZAXQ">
    <property type="taxonomic scope" value="Bacteria"/>
</dbReference>
<reference evidence="1 2" key="1">
    <citation type="journal article" date="2004" name="Appl. Environ. Microbiol.">
        <title>Mineralization of individual congeners of linear alkylbenzenesulfonate by defined pairs of heterotrophic bacteria.</title>
        <authorList>
            <person name="Schleheck D."/>
            <person name="Knepper T.P."/>
            <person name="Fischer K."/>
            <person name="Cook A.M."/>
        </authorList>
    </citation>
    <scope>NUCLEOTIDE SEQUENCE [LARGE SCALE GENOMIC DNA]</scope>
    <source>
        <strain evidence="2">DSM 14576 / KF-1</strain>
    </source>
</reference>